<reference evidence="2" key="1">
    <citation type="submission" date="2022-08" db="EMBL/GenBank/DDBJ databases">
        <authorList>
            <person name="Wang H."/>
        </authorList>
    </citation>
    <scope>NUCLEOTIDE SEQUENCE</scope>
    <source>
        <strain evidence="2">PS10</strain>
    </source>
</reference>
<gene>
    <name evidence="2" type="ORF">NYG85_07850</name>
</gene>
<protein>
    <submittedName>
        <fullName evidence="2">Uncharacterized protein</fullName>
    </submittedName>
</protein>
<organism evidence="2 3">
    <name type="scientific">Campylobacter gastrosuis</name>
    <dbReference type="NCBI Taxonomy" id="2974576"/>
    <lineage>
        <taxon>Bacteria</taxon>
        <taxon>Pseudomonadati</taxon>
        <taxon>Campylobacterota</taxon>
        <taxon>Epsilonproteobacteria</taxon>
        <taxon>Campylobacterales</taxon>
        <taxon>Campylobacteraceae</taxon>
        <taxon>Campylobacter</taxon>
    </lineage>
</organism>
<reference evidence="2" key="2">
    <citation type="journal article" date="2023" name="Microorganisms">
        <title>Isolation and Genomic Characteristics of Cat-Borne Campylobacter felis sp. nov. and Sheep-Borne Campylobacter ovis sp. nov.</title>
        <authorList>
            <person name="Wang H."/>
            <person name="Li Y."/>
            <person name="Gu Y."/>
            <person name="Zhou G."/>
            <person name="Chen X."/>
            <person name="Zhang X."/>
            <person name="Shao Z."/>
            <person name="Zhang J."/>
            <person name="Zhang M."/>
        </authorList>
    </citation>
    <scope>NUCLEOTIDE SEQUENCE</scope>
    <source>
        <strain evidence="2">PS10</strain>
    </source>
</reference>
<feature type="region of interest" description="Disordered" evidence="1">
    <location>
        <begin position="176"/>
        <end position="195"/>
    </location>
</feature>
<evidence type="ECO:0000313" key="2">
    <source>
        <dbReference type="EMBL" id="MDL0089276.1"/>
    </source>
</evidence>
<comment type="caution">
    <text evidence="2">The sequence shown here is derived from an EMBL/GenBank/DDBJ whole genome shotgun (WGS) entry which is preliminary data.</text>
</comment>
<evidence type="ECO:0000256" key="1">
    <source>
        <dbReference type="SAM" id="MobiDB-lite"/>
    </source>
</evidence>
<name>A0ABT7HQT8_9BACT</name>
<dbReference type="RefSeq" id="WP_284937935.1">
    <property type="nucleotide sequence ID" value="NZ_JANURM010000010.1"/>
</dbReference>
<proteinExistence type="predicted"/>
<dbReference type="EMBL" id="JANURM010000010">
    <property type="protein sequence ID" value="MDL0089276.1"/>
    <property type="molecule type" value="Genomic_DNA"/>
</dbReference>
<sequence length="218" mass="24922">MTSKRAKLLAELFGDSRGFLSQAKILKFSQKLHFIPDDELINFAIFVDNFRGNFISTDLAVHKAAIAWQKMAFERVKNSGKSFFKGVNELIAFCKEAYRGEGLCSCEKGSGFLPFVVIVVDDEGNLRNSAVVNESGVFKRLDSSESAKFYNWLFNNQHKIGDIKRISRDEWEQNELNEARLLPPPPKSEKPRADKKAIEAMIEKSYKRIKNDTKTRDF</sequence>
<evidence type="ECO:0000313" key="3">
    <source>
        <dbReference type="Proteomes" id="UP001173801"/>
    </source>
</evidence>
<dbReference type="Proteomes" id="UP001173801">
    <property type="component" value="Unassembled WGS sequence"/>
</dbReference>
<keyword evidence="3" id="KW-1185">Reference proteome</keyword>
<accession>A0ABT7HQT8</accession>